<dbReference type="Gene3D" id="2.10.270.10">
    <property type="entry name" value="Cholin Binding"/>
    <property type="match status" value="2"/>
</dbReference>
<evidence type="ECO:0000256" key="1">
    <source>
        <dbReference type="ARBA" id="ARBA00004196"/>
    </source>
</evidence>
<name>A0A0B5QXS8_CLOBE</name>
<evidence type="ECO:0000313" key="6">
    <source>
        <dbReference type="EMBL" id="AJH01784.1"/>
    </source>
</evidence>
<dbReference type="STRING" id="1520.LF65_05259"/>
<dbReference type="PROSITE" id="PS51170">
    <property type="entry name" value="CW"/>
    <property type="match status" value="2"/>
</dbReference>
<accession>A0A0B5QXS8</accession>
<dbReference type="Gene3D" id="2.60.40.1080">
    <property type="match status" value="1"/>
</dbReference>
<dbReference type="GO" id="GO:0030313">
    <property type="term" value="C:cell envelope"/>
    <property type="evidence" value="ECO:0007669"/>
    <property type="project" value="UniProtKB-SubCell"/>
</dbReference>
<dbReference type="Pfam" id="PF19127">
    <property type="entry name" value="Choline_bind_3"/>
    <property type="match status" value="1"/>
</dbReference>
<dbReference type="InterPro" id="IPR003343">
    <property type="entry name" value="Big_2"/>
</dbReference>
<evidence type="ECO:0000256" key="4">
    <source>
        <dbReference type="SAM" id="SignalP"/>
    </source>
</evidence>
<dbReference type="Gene3D" id="2.60.40.4270">
    <property type="entry name" value="Listeria-Bacteroides repeat domain"/>
    <property type="match status" value="1"/>
</dbReference>
<evidence type="ECO:0000256" key="3">
    <source>
        <dbReference type="PROSITE-ProRule" id="PRU00591"/>
    </source>
</evidence>
<dbReference type="SUPFAM" id="SSF49373">
    <property type="entry name" value="Invasin/intimin cell-adhesion fragments"/>
    <property type="match status" value="1"/>
</dbReference>
<dbReference type="EMBL" id="CP010086">
    <property type="protein sequence ID" value="AJH01784.1"/>
    <property type="molecule type" value="Genomic_DNA"/>
</dbReference>
<dbReference type="Proteomes" id="UP000031866">
    <property type="component" value="Chromosome"/>
</dbReference>
<dbReference type="NCBIfam" id="TIGR02543">
    <property type="entry name" value="List_Bact_rpt"/>
    <property type="match status" value="1"/>
</dbReference>
<dbReference type="SUPFAM" id="SSF69360">
    <property type="entry name" value="Cell wall binding repeat"/>
    <property type="match status" value="1"/>
</dbReference>
<feature type="repeat" description="Cell wall-binding" evidence="3">
    <location>
        <begin position="69"/>
        <end position="88"/>
    </location>
</feature>
<dbReference type="InterPro" id="IPR008964">
    <property type="entry name" value="Invasin/intimin_cell_adhesion"/>
</dbReference>
<protein>
    <submittedName>
        <fullName evidence="6">Bacteriocin</fullName>
    </submittedName>
</protein>
<feature type="domain" description="BIG2" evidence="5">
    <location>
        <begin position="269"/>
        <end position="348"/>
    </location>
</feature>
<feature type="chain" id="PRO_5039273950" evidence="4">
    <location>
        <begin position="24"/>
        <end position="355"/>
    </location>
</feature>
<dbReference type="Pfam" id="PF02368">
    <property type="entry name" value="Big_2"/>
    <property type="match status" value="1"/>
</dbReference>
<dbReference type="OrthoDB" id="1901282at2"/>
<feature type="repeat" description="Cell wall-binding" evidence="3">
    <location>
        <begin position="49"/>
        <end position="68"/>
    </location>
</feature>
<evidence type="ECO:0000259" key="5">
    <source>
        <dbReference type="SMART" id="SM00635"/>
    </source>
</evidence>
<evidence type="ECO:0000313" key="7">
    <source>
        <dbReference type="Proteomes" id="UP000031866"/>
    </source>
</evidence>
<dbReference type="SMART" id="SM00635">
    <property type="entry name" value="BID_2"/>
    <property type="match status" value="1"/>
</dbReference>
<dbReference type="RefSeq" id="WP_041900261.1">
    <property type="nucleotide sequence ID" value="NZ_CP010086.2"/>
</dbReference>
<gene>
    <name evidence="6" type="ORF">LF65_05259</name>
</gene>
<dbReference type="InterPro" id="IPR042229">
    <property type="entry name" value="Listeria/Bacterioides_rpt_sf"/>
</dbReference>
<dbReference type="InterPro" id="IPR013378">
    <property type="entry name" value="InlB-like_B-rpt"/>
</dbReference>
<dbReference type="InterPro" id="IPR018337">
    <property type="entry name" value="Cell_wall/Cho-bd_repeat"/>
</dbReference>
<keyword evidence="4" id="KW-0732">Signal</keyword>
<organism evidence="6 7">
    <name type="scientific">Clostridium beijerinckii</name>
    <name type="common">Clostridium MP</name>
    <dbReference type="NCBI Taxonomy" id="1520"/>
    <lineage>
        <taxon>Bacteria</taxon>
        <taxon>Bacillati</taxon>
        <taxon>Bacillota</taxon>
        <taxon>Clostridia</taxon>
        <taxon>Eubacteriales</taxon>
        <taxon>Clostridiaceae</taxon>
        <taxon>Clostridium</taxon>
    </lineage>
</organism>
<keyword evidence="2" id="KW-0677">Repeat</keyword>
<proteinExistence type="predicted"/>
<reference evidence="7" key="1">
    <citation type="submission" date="2014-12" db="EMBL/GenBank/DDBJ databases">
        <title>Genome sequence of Clostridium beijerinckii strain 59B.</title>
        <authorList>
            <person name="Little G.T."/>
            <person name="Minton N.P."/>
        </authorList>
    </citation>
    <scope>NUCLEOTIDE SEQUENCE [LARGE SCALE GENOMIC DNA]</scope>
    <source>
        <strain evidence="7">59B</strain>
    </source>
</reference>
<evidence type="ECO:0000256" key="2">
    <source>
        <dbReference type="ARBA" id="ARBA00022737"/>
    </source>
</evidence>
<dbReference type="Pfam" id="PF09479">
    <property type="entry name" value="Flg_new"/>
    <property type="match status" value="1"/>
</dbReference>
<comment type="subcellular location">
    <subcellularLocation>
        <location evidence="1">Cell envelope</location>
    </subcellularLocation>
</comment>
<sequence>MKYEYLRKSIAVSLAISSLITVAPVKSLAAWIENYDGSWSYADIYGYANGGWKQINGIWYYFDSYGLMRTGWILDNGEWYYTDLSGVMQTGVIQIEGKIYIFSENGAMQNGTSIINGRIYNLDDSGACIGSDYPTPTKSFDYYGNNTLPYVPNQIIDEDLTMSKDIPTDPSKEVKKQYKVKFKDPEAENDDDELLKTKTVDEDTMLTLYKPVKNGYTFIEWNTKSDGDGTSYEYDDRIKITKDVTLYAQWKKNENTSDETAIKVDNIVVLGPVSGTTEISSITTKGGSLQMSKKVYPTNSDNQKVKWLVVNEDGSATISDTGKLTAVSNGKVIVKAVATDGSGVIGTKEIKISGQ</sequence>
<dbReference type="KEGG" id="cbei:LF65_05259"/>
<feature type="signal peptide" evidence="4">
    <location>
        <begin position="1"/>
        <end position="23"/>
    </location>
</feature>
<dbReference type="AlphaFoldDB" id="A0A0B5QXS8"/>